<protein>
    <recommendedName>
        <fullName evidence="6">BHLH domain-containing protein</fullName>
    </recommendedName>
</protein>
<evidence type="ECO:0000256" key="3">
    <source>
        <dbReference type="ARBA" id="ARBA00023015"/>
    </source>
</evidence>
<gene>
    <name evidence="7" type="ORF">B296_00050253</name>
</gene>
<dbReference type="EMBL" id="AMZH03030085">
    <property type="protein sequence ID" value="RRT33023.1"/>
    <property type="molecule type" value="Genomic_DNA"/>
</dbReference>
<evidence type="ECO:0000256" key="2">
    <source>
        <dbReference type="ARBA" id="ARBA00005510"/>
    </source>
</evidence>
<evidence type="ECO:0000313" key="8">
    <source>
        <dbReference type="Proteomes" id="UP000287651"/>
    </source>
</evidence>
<dbReference type="Proteomes" id="UP000287651">
    <property type="component" value="Unassembled WGS sequence"/>
</dbReference>
<comment type="subcellular location">
    <subcellularLocation>
        <location evidence="1">Nucleus</location>
    </subcellularLocation>
</comment>
<evidence type="ECO:0000256" key="4">
    <source>
        <dbReference type="ARBA" id="ARBA00023163"/>
    </source>
</evidence>
<evidence type="ECO:0000313" key="7">
    <source>
        <dbReference type="EMBL" id="RRT33023.1"/>
    </source>
</evidence>
<comment type="similarity">
    <text evidence="2">Belongs to the bHLH protein family.</text>
</comment>
<proteinExistence type="inferred from homology"/>
<evidence type="ECO:0000256" key="1">
    <source>
        <dbReference type="ARBA" id="ARBA00004123"/>
    </source>
</evidence>
<name>A0A426X0N1_ENSVE</name>
<dbReference type="PANTHER" id="PTHR12565">
    <property type="entry name" value="STEROL REGULATORY ELEMENT-BINDING PROTEIN"/>
    <property type="match status" value="1"/>
</dbReference>
<keyword evidence="3" id="KW-0805">Transcription regulation</keyword>
<dbReference type="InterPro" id="IPR036638">
    <property type="entry name" value="HLH_DNA-bd_sf"/>
</dbReference>
<dbReference type="GO" id="GO:0046983">
    <property type="term" value="F:protein dimerization activity"/>
    <property type="evidence" value="ECO:0007669"/>
    <property type="project" value="InterPro"/>
</dbReference>
<keyword evidence="4" id="KW-0804">Transcription</keyword>
<dbReference type="Gene3D" id="4.10.280.10">
    <property type="entry name" value="Helix-loop-helix DNA-binding domain"/>
    <property type="match status" value="1"/>
</dbReference>
<feature type="domain" description="BHLH" evidence="6">
    <location>
        <begin position="1"/>
        <end position="31"/>
    </location>
</feature>
<dbReference type="SUPFAM" id="SSF47459">
    <property type="entry name" value="HLH, helix-loop-helix DNA-binding domain"/>
    <property type="match status" value="1"/>
</dbReference>
<sequence length="95" mass="10375">MKLLQDLVPGCSKVTGKAVMLDEIINYVQSLQQQVEFLSMKLAAINPFANMDTEAVISRYVSGSNLHACQTDNFLVASASCVSVLVYHLSVHLTD</sequence>
<comment type="caution">
    <text evidence="7">The sequence shown here is derived from an EMBL/GenBank/DDBJ whole genome shotgun (WGS) entry which is preliminary data.</text>
</comment>
<dbReference type="GO" id="GO:0005634">
    <property type="term" value="C:nucleus"/>
    <property type="evidence" value="ECO:0007669"/>
    <property type="project" value="UniProtKB-SubCell"/>
</dbReference>
<dbReference type="InterPro" id="IPR011598">
    <property type="entry name" value="bHLH_dom"/>
</dbReference>
<keyword evidence="5" id="KW-0539">Nucleus</keyword>
<dbReference type="PANTHER" id="PTHR12565:SF184">
    <property type="entry name" value="BHLH TRANSCRIPTION FACTOR"/>
    <property type="match status" value="1"/>
</dbReference>
<dbReference type="PROSITE" id="PS50888">
    <property type="entry name" value="BHLH"/>
    <property type="match status" value="1"/>
</dbReference>
<organism evidence="7 8">
    <name type="scientific">Ensete ventricosum</name>
    <name type="common">Abyssinian banana</name>
    <name type="synonym">Musa ensete</name>
    <dbReference type="NCBI Taxonomy" id="4639"/>
    <lineage>
        <taxon>Eukaryota</taxon>
        <taxon>Viridiplantae</taxon>
        <taxon>Streptophyta</taxon>
        <taxon>Embryophyta</taxon>
        <taxon>Tracheophyta</taxon>
        <taxon>Spermatophyta</taxon>
        <taxon>Magnoliopsida</taxon>
        <taxon>Liliopsida</taxon>
        <taxon>Zingiberales</taxon>
        <taxon>Musaceae</taxon>
        <taxon>Ensete</taxon>
    </lineage>
</organism>
<dbReference type="AlphaFoldDB" id="A0A426X0N1"/>
<accession>A0A426X0N1</accession>
<dbReference type="InterPro" id="IPR024097">
    <property type="entry name" value="bHLH_ZIP_TF"/>
</dbReference>
<dbReference type="GO" id="GO:0003700">
    <property type="term" value="F:DNA-binding transcription factor activity"/>
    <property type="evidence" value="ECO:0007669"/>
    <property type="project" value="TreeGrafter"/>
</dbReference>
<evidence type="ECO:0000259" key="6">
    <source>
        <dbReference type="PROSITE" id="PS50888"/>
    </source>
</evidence>
<evidence type="ECO:0000256" key="5">
    <source>
        <dbReference type="ARBA" id="ARBA00023242"/>
    </source>
</evidence>
<reference evidence="7 8" key="1">
    <citation type="journal article" date="2014" name="Agronomy (Basel)">
        <title>A Draft Genome Sequence for Ensete ventricosum, the Drought-Tolerant Tree Against Hunger.</title>
        <authorList>
            <person name="Harrison J."/>
            <person name="Moore K.A."/>
            <person name="Paszkiewicz K."/>
            <person name="Jones T."/>
            <person name="Grant M."/>
            <person name="Ambacheew D."/>
            <person name="Muzemil S."/>
            <person name="Studholme D.J."/>
        </authorList>
    </citation>
    <scope>NUCLEOTIDE SEQUENCE [LARGE SCALE GENOMIC DNA]</scope>
</reference>